<dbReference type="Pfam" id="PF00563">
    <property type="entry name" value="EAL"/>
    <property type="match status" value="1"/>
</dbReference>
<dbReference type="Gene3D" id="3.20.20.450">
    <property type="entry name" value="EAL domain"/>
    <property type="match status" value="1"/>
</dbReference>
<dbReference type="GO" id="GO:0071111">
    <property type="term" value="F:cyclic-guanylate-specific phosphodiesterase activity"/>
    <property type="evidence" value="ECO:0007669"/>
    <property type="project" value="InterPro"/>
</dbReference>
<dbReference type="InterPro" id="IPR001633">
    <property type="entry name" value="EAL_dom"/>
</dbReference>
<dbReference type="InterPro" id="IPR035919">
    <property type="entry name" value="EAL_sf"/>
</dbReference>
<evidence type="ECO:0000259" key="1">
    <source>
        <dbReference type="PROSITE" id="PS50883"/>
    </source>
</evidence>
<dbReference type="EMBL" id="JACXWD010000026">
    <property type="protein sequence ID" value="MBD3868263.1"/>
    <property type="molecule type" value="Genomic_DNA"/>
</dbReference>
<name>A0A8J7CLL7_9BACT</name>
<dbReference type="InterPro" id="IPR050706">
    <property type="entry name" value="Cyclic-di-GMP_PDE-like"/>
</dbReference>
<proteinExistence type="predicted"/>
<dbReference type="PROSITE" id="PS50883">
    <property type="entry name" value="EAL"/>
    <property type="match status" value="1"/>
</dbReference>
<dbReference type="InterPro" id="IPR043128">
    <property type="entry name" value="Rev_trsase/Diguanyl_cyclase"/>
</dbReference>
<sequence length="435" mass="46953">MIRKPEPMHYRTEYLRLKSALHDPATGLPAYPLLVNELQSRLDARRQIGVLHVGMSGLPLVESLYGWQTLDRILSRVAAGLTAMVGDVLPEGSMLSVNAVAGDRFIIFIPKIPGSLEVDAGQLATIGVTVAERLESQFDDDEFAGLNPRLGFQVGHALLSENPYYRFERRIHGSVEEARNREERLEQSRDRAGADELRRIIEDSDVTTLFHPIIDLFTGETLGHEALARGPRGSIYEMPVSMFAASGPAGETAALDRLCRTTALCSCCRMDGLGKLFINVTPQSLSDPEWQSGRIVDLLAEAALTPGDLVLELSEPDADQDTAKTAAAIAPLRSRGFGIALDDVGSGYASLATMERLCPDYLKVDGSLIRDIDSHLIKQEALTSLVQVAGRLGSAVIAEGVESEAESTAIRDLGVRFGQGFLFAAPGMPGEAAGN</sequence>
<dbReference type="Proteomes" id="UP000648239">
    <property type="component" value="Unassembled WGS sequence"/>
</dbReference>
<dbReference type="CDD" id="cd01948">
    <property type="entry name" value="EAL"/>
    <property type="match status" value="1"/>
</dbReference>
<dbReference type="PANTHER" id="PTHR33121">
    <property type="entry name" value="CYCLIC DI-GMP PHOSPHODIESTERASE PDEF"/>
    <property type="match status" value="1"/>
</dbReference>
<accession>A0A8J7CLL7</accession>
<evidence type="ECO:0000313" key="2">
    <source>
        <dbReference type="EMBL" id="MBD3868263.1"/>
    </source>
</evidence>
<gene>
    <name evidence="2" type="ORF">IFK94_09060</name>
</gene>
<dbReference type="SUPFAM" id="SSF141868">
    <property type="entry name" value="EAL domain-like"/>
    <property type="match status" value="1"/>
</dbReference>
<comment type="caution">
    <text evidence="2">The sequence shown here is derived from an EMBL/GenBank/DDBJ whole genome shotgun (WGS) entry which is preliminary data.</text>
</comment>
<reference evidence="2 3" key="1">
    <citation type="submission" date="2020-08" db="EMBL/GenBank/DDBJ databases">
        <title>Acidobacteriota in marine sediments use diverse sulfur dissimilation pathways.</title>
        <authorList>
            <person name="Wasmund K."/>
        </authorList>
    </citation>
    <scope>NUCLEOTIDE SEQUENCE [LARGE SCALE GENOMIC DNA]</scope>
    <source>
        <strain evidence="2">MAG AM4</strain>
    </source>
</reference>
<dbReference type="AlphaFoldDB" id="A0A8J7CLL7"/>
<dbReference type="Gene3D" id="3.30.70.270">
    <property type="match status" value="1"/>
</dbReference>
<dbReference type="SMART" id="SM00052">
    <property type="entry name" value="EAL"/>
    <property type="match status" value="1"/>
</dbReference>
<feature type="domain" description="EAL" evidence="1">
    <location>
        <begin position="190"/>
        <end position="435"/>
    </location>
</feature>
<protein>
    <submittedName>
        <fullName evidence="2">EAL domain-containing protein</fullName>
    </submittedName>
</protein>
<organism evidence="2 3">
    <name type="scientific">Candidatus Polarisedimenticola svalbardensis</name>
    <dbReference type="NCBI Taxonomy" id="2886004"/>
    <lineage>
        <taxon>Bacteria</taxon>
        <taxon>Pseudomonadati</taxon>
        <taxon>Acidobacteriota</taxon>
        <taxon>Candidatus Polarisedimenticolia</taxon>
        <taxon>Candidatus Polarisedimenticolales</taxon>
        <taxon>Candidatus Polarisedimenticolaceae</taxon>
        <taxon>Candidatus Polarisedimenticola</taxon>
    </lineage>
</organism>
<dbReference type="PANTHER" id="PTHR33121:SF76">
    <property type="entry name" value="SIGNALING PROTEIN"/>
    <property type="match status" value="1"/>
</dbReference>
<evidence type="ECO:0000313" key="3">
    <source>
        <dbReference type="Proteomes" id="UP000648239"/>
    </source>
</evidence>